<gene>
    <name evidence="5" type="primary">bla</name>
    <name evidence="5" type="ORF">HN018_27090</name>
</gene>
<dbReference type="NCBIfam" id="NF033103">
    <property type="entry name" value="bla_class_A"/>
    <property type="match status" value="1"/>
</dbReference>
<evidence type="ECO:0000313" key="6">
    <source>
        <dbReference type="Proteomes" id="UP000500767"/>
    </source>
</evidence>
<geneLocation type="plasmid" evidence="5 6">
    <name>unnamed4</name>
</geneLocation>
<dbReference type="InterPro" id="IPR045155">
    <property type="entry name" value="Beta-lactam_cat"/>
</dbReference>
<dbReference type="PANTHER" id="PTHR35333">
    <property type="entry name" value="BETA-LACTAMASE"/>
    <property type="match status" value="1"/>
</dbReference>
<dbReference type="PRINTS" id="PR00118">
    <property type="entry name" value="BLACTAMASEA"/>
</dbReference>
<dbReference type="InterPro" id="IPR012338">
    <property type="entry name" value="Beta-lactam/transpept-like"/>
</dbReference>
<evidence type="ECO:0000256" key="1">
    <source>
        <dbReference type="ARBA" id="ARBA00001526"/>
    </source>
</evidence>
<keyword evidence="6" id="KW-1185">Reference proteome</keyword>
<dbReference type="InterPro" id="IPR000871">
    <property type="entry name" value="Beta-lactam_class-A"/>
</dbReference>
<dbReference type="GO" id="GO:0030655">
    <property type="term" value="P:beta-lactam antibiotic catabolic process"/>
    <property type="evidence" value="ECO:0007669"/>
    <property type="project" value="InterPro"/>
</dbReference>
<dbReference type="GO" id="GO:0046677">
    <property type="term" value="P:response to antibiotic"/>
    <property type="evidence" value="ECO:0007669"/>
    <property type="project" value="InterPro"/>
</dbReference>
<dbReference type="AlphaFoldDB" id="A0A6M8HZK9"/>
<evidence type="ECO:0000259" key="4">
    <source>
        <dbReference type="Pfam" id="PF13354"/>
    </source>
</evidence>
<dbReference type="GO" id="GO:0008800">
    <property type="term" value="F:beta-lactamase activity"/>
    <property type="evidence" value="ECO:0007669"/>
    <property type="project" value="UniProtKB-EC"/>
</dbReference>
<evidence type="ECO:0000256" key="2">
    <source>
        <dbReference type="ARBA" id="ARBA00009009"/>
    </source>
</evidence>
<keyword evidence="5" id="KW-0614">Plasmid</keyword>
<dbReference type="Gene3D" id="3.40.710.10">
    <property type="entry name" value="DD-peptidase/beta-lactamase superfamily"/>
    <property type="match status" value="1"/>
</dbReference>
<accession>A0A6M8HZK9</accession>
<dbReference type="PANTHER" id="PTHR35333:SF3">
    <property type="entry name" value="BETA-LACTAMASE-TYPE TRANSPEPTIDASE FOLD CONTAINING PROTEIN"/>
    <property type="match status" value="1"/>
</dbReference>
<proteinExistence type="inferred from homology"/>
<organism evidence="5 6">
    <name type="scientific">Lichenicola cladoniae</name>
    <dbReference type="NCBI Taxonomy" id="1484109"/>
    <lineage>
        <taxon>Bacteria</taxon>
        <taxon>Pseudomonadati</taxon>
        <taxon>Pseudomonadota</taxon>
        <taxon>Alphaproteobacteria</taxon>
        <taxon>Acetobacterales</taxon>
        <taxon>Acetobacteraceae</taxon>
        <taxon>Lichenicola</taxon>
    </lineage>
</organism>
<dbReference type="KEGG" id="lck:HN018_27090"/>
<sequence>MPPVIYRRPFLMSIPTSLAFLGAYRVEARADPLSEIEARHGGRLGVFAIDTDTGRTLTHRADERFTMCSTFKGLLAGQIMSRVDAGHESLARLVHFNAHDLSTAGYPDFLCPVTAAHVSQGALTVATLCQASVAVSDNLAAILLMQSVGGPPGFNRFLRSLGDGITRSDRYEPGSNSYDGLLDTTTPRAIIGSARKLLLGDVLKPSSRELLTSWMIDSTPGLRRLRASFPPNWVTGDKAGTYGPDETNDYAITWPPGRRPVLIAAYYNAPGMDLDLREAVLREVGTVVAALVGESSVTPPASLYSRT</sequence>
<reference evidence="5 6" key="1">
    <citation type="journal article" date="2014" name="World J. Microbiol. Biotechnol.">
        <title>Biodiversity and physiological characteristics of Antarctic and Arctic lichens-associated bacteria.</title>
        <authorList>
            <person name="Lee Y.M."/>
            <person name="Kim E.H."/>
            <person name="Lee H.K."/>
            <person name="Hong S.G."/>
        </authorList>
    </citation>
    <scope>NUCLEOTIDE SEQUENCE [LARGE SCALE GENOMIC DNA]</scope>
    <source>
        <strain evidence="5 6">PAMC 26569</strain>
        <plasmid evidence="5">unnamed4</plasmid>
    </source>
</reference>
<dbReference type="Pfam" id="PF13354">
    <property type="entry name" value="Beta-lactamase2"/>
    <property type="match status" value="1"/>
</dbReference>
<evidence type="ECO:0000313" key="5">
    <source>
        <dbReference type="EMBL" id="QKE93790.1"/>
    </source>
</evidence>
<comment type="similarity">
    <text evidence="2">Belongs to the class-A beta-lactamase family.</text>
</comment>
<protein>
    <recommendedName>
        <fullName evidence="3">beta-lactamase</fullName>
        <ecNumber evidence="3">3.5.2.6</ecNumber>
    </recommendedName>
</protein>
<feature type="domain" description="Beta-lactamase class A catalytic" evidence="4">
    <location>
        <begin position="45"/>
        <end position="266"/>
    </location>
</feature>
<evidence type="ECO:0000256" key="3">
    <source>
        <dbReference type="ARBA" id="ARBA00012865"/>
    </source>
</evidence>
<comment type="catalytic activity">
    <reaction evidence="1">
        <text>a beta-lactam + H2O = a substituted beta-amino acid</text>
        <dbReference type="Rhea" id="RHEA:20401"/>
        <dbReference type="ChEBI" id="CHEBI:15377"/>
        <dbReference type="ChEBI" id="CHEBI:35627"/>
        <dbReference type="ChEBI" id="CHEBI:140347"/>
        <dbReference type="EC" id="3.5.2.6"/>
    </reaction>
</comment>
<dbReference type="SUPFAM" id="SSF56601">
    <property type="entry name" value="beta-lactamase/transpeptidase-like"/>
    <property type="match status" value="1"/>
</dbReference>
<dbReference type="Proteomes" id="UP000500767">
    <property type="component" value="Plasmid unnamed4"/>
</dbReference>
<name>A0A6M8HZK9_9PROT</name>
<dbReference type="EMBL" id="CP053711">
    <property type="protein sequence ID" value="QKE93790.1"/>
    <property type="molecule type" value="Genomic_DNA"/>
</dbReference>
<dbReference type="EC" id="3.5.2.6" evidence="3"/>